<gene>
    <name evidence="6" type="ORF">ETD85_38120</name>
</gene>
<feature type="transmembrane region" description="Helical" evidence="4">
    <location>
        <begin position="48"/>
        <end position="67"/>
    </location>
</feature>
<evidence type="ECO:0000313" key="6">
    <source>
        <dbReference type="EMBL" id="TMR27732.1"/>
    </source>
</evidence>
<feature type="transmembrane region" description="Helical" evidence="4">
    <location>
        <begin position="117"/>
        <end position="135"/>
    </location>
</feature>
<keyword evidence="1" id="KW-0808">Transferase</keyword>
<evidence type="ECO:0000313" key="7">
    <source>
        <dbReference type="Proteomes" id="UP000306628"/>
    </source>
</evidence>
<dbReference type="Gene3D" id="3.30.565.10">
    <property type="entry name" value="Histidine kinase-like ATPase, C-terminal domain"/>
    <property type="match status" value="1"/>
</dbReference>
<dbReference type="OrthoDB" id="5241784at2"/>
<feature type="transmembrane region" description="Helical" evidence="4">
    <location>
        <begin position="324"/>
        <end position="346"/>
    </location>
</feature>
<evidence type="ECO:0000256" key="1">
    <source>
        <dbReference type="ARBA" id="ARBA00022679"/>
    </source>
</evidence>
<evidence type="ECO:0000256" key="3">
    <source>
        <dbReference type="ARBA" id="ARBA00023012"/>
    </source>
</evidence>
<dbReference type="EMBL" id="VCKX01000160">
    <property type="protein sequence ID" value="TMR27732.1"/>
    <property type="molecule type" value="Genomic_DNA"/>
</dbReference>
<feature type="transmembrane region" description="Helical" evidence="4">
    <location>
        <begin position="383"/>
        <end position="402"/>
    </location>
</feature>
<feature type="transmembrane region" description="Helical" evidence="4">
    <location>
        <begin position="79"/>
        <end position="97"/>
    </location>
</feature>
<proteinExistence type="predicted"/>
<dbReference type="Gene3D" id="1.20.5.1930">
    <property type="match status" value="1"/>
</dbReference>
<accession>A0A5S4G4F8</accession>
<dbReference type="GO" id="GO:0016020">
    <property type="term" value="C:membrane"/>
    <property type="evidence" value="ECO:0007669"/>
    <property type="project" value="InterPro"/>
</dbReference>
<organism evidence="6 7">
    <name type="scientific">Nonomuraea zeae</name>
    <dbReference type="NCBI Taxonomy" id="1642303"/>
    <lineage>
        <taxon>Bacteria</taxon>
        <taxon>Bacillati</taxon>
        <taxon>Actinomycetota</taxon>
        <taxon>Actinomycetes</taxon>
        <taxon>Streptosporangiales</taxon>
        <taxon>Streptosporangiaceae</taxon>
        <taxon>Nonomuraea</taxon>
    </lineage>
</organism>
<dbReference type="InterPro" id="IPR011712">
    <property type="entry name" value="Sig_transdc_His_kin_sub3_dim/P"/>
</dbReference>
<protein>
    <recommendedName>
        <fullName evidence="5">Signal transduction histidine kinase subgroup 3 dimerisation and phosphoacceptor domain-containing protein</fullName>
    </recommendedName>
</protein>
<reference evidence="6 7" key="1">
    <citation type="submission" date="2019-05" db="EMBL/GenBank/DDBJ databases">
        <title>Draft genome sequence of Nonomuraea zeae DSM 100528.</title>
        <authorList>
            <person name="Saricaoglu S."/>
            <person name="Isik K."/>
        </authorList>
    </citation>
    <scope>NUCLEOTIDE SEQUENCE [LARGE SCALE GENOMIC DNA]</scope>
    <source>
        <strain evidence="6 7">DSM 100528</strain>
    </source>
</reference>
<feature type="transmembrane region" description="Helical" evidence="4">
    <location>
        <begin position="147"/>
        <end position="167"/>
    </location>
</feature>
<name>A0A5S4G4F8_9ACTN</name>
<evidence type="ECO:0000256" key="2">
    <source>
        <dbReference type="ARBA" id="ARBA00022777"/>
    </source>
</evidence>
<dbReference type="RefSeq" id="WP_138694690.1">
    <property type="nucleotide sequence ID" value="NZ_JBHSAZ010000107.1"/>
</dbReference>
<feature type="transmembrane region" description="Helical" evidence="4">
    <location>
        <begin position="358"/>
        <end position="377"/>
    </location>
</feature>
<dbReference type="GO" id="GO:0000155">
    <property type="term" value="F:phosphorelay sensor kinase activity"/>
    <property type="evidence" value="ECO:0007669"/>
    <property type="project" value="InterPro"/>
</dbReference>
<dbReference type="InterPro" id="IPR050482">
    <property type="entry name" value="Sensor_HK_TwoCompSys"/>
</dbReference>
<keyword evidence="4" id="KW-1133">Transmembrane helix</keyword>
<keyword evidence="3" id="KW-0902">Two-component regulatory system</keyword>
<dbReference type="GO" id="GO:0046983">
    <property type="term" value="F:protein dimerization activity"/>
    <property type="evidence" value="ECO:0007669"/>
    <property type="project" value="InterPro"/>
</dbReference>
<evidence type="ECO:0000256" key="4">
    <source>
        <dbReference type="SAM" id="Phobius"/>
    </source>
</evidence>
<dbReference type="PANTHER" id="PTHR24421">
    <property type="entry name" value="NITRATE/NITRITE SENSOR PROTEIN NARX-RELATED"/>
    <property type="match status" value="1"/>
</dbReference>
<comment type="caution">
    <text evidence="6">The sequence shown here is derived from an EMBL/GenBank/DDBJ whole genome shotgun (WGS) entry which is preliminary data.</text>
</comment>
<feature type="transmembrane region" description="Helical" evidence="4">
    <location>
        <begin position="286"/>
        <end position="304"/>
    </location>
</feature>
<dbReference type="AlphaFoldDB" id="A0A5S4G4F8"/>
<dbReference type="Proteomes" id="UP000306628">
    <property type="component" value="Unassembled WGS sequence"/>
</dbReference>
<keyword evidence="4" id="KW-0812">Transmembrane</keyword>
<dbReference type="PANTHER" id="PTHR24421:SF63">
    <property type="entry name" value="SENSOR HISTIDINE KINASE DESK"/>
    <property type="match status" value="1"/>
</dbReference>
<keyword evidence="2" id="KW-0418">Kinase</keyword>
<dbReference type="SUPFAM" id="SSF55874">
    <property type="entry name" value="ATPase domain of HSP90 chaperone/DNA topoisomerase II/histidine kinase"/>
    <property type="match status" value="1"/>
</dbReference>
<sequence length="608" mass="62441">MTIAGGNGQALLGPSTGWALVLGYIALLVPTRFTIVVAMANARGQSSPLVLGICLGLILAVVALFALAARGGRLGRGAVPVLGAATFGPYLAFPMLWGPIAGPLAAAMPLSVAGPAGWLLFGAVLLADTAVAAVLHGPDLGTTASFTIIDMNMGLTLFALVRLAVLLTETQTANRQLAGMEAANERLRAAGELRRAIGDRLVGILRASRQVPHTPGLLTGIAEISREAAAEARTVAAAPREPLPEGRTDLPDESTRLSQWALTAMTVNVAAIALTNVGDGAATSPLHWAVAGAAALLAVAFQLYHGVPRASVPRAWRWTLPLHILLIGAAVVHLGDGTMSALLSLAVANTLLWLPARWSVPIVGAAAVATGLLLRLYPDVGGYELYQVASAIGVAVGVFAFNRFPEAARHLRDLRRQITRSAVVTERLRVARDVHDLLGITLSAITLKAELALRALGDDPGKAAALLADVRPLALRGLADVRSITSGGAGLSLREEIESARSLLDSAGVEVRVRAGDAEPCPVLATVLREAATNVVRHSAARQCTIAVEADGGEVRLRVTNDGVTRAVPGTGGGGLAGLAARVGSAGGTFTAGDRGDGTFALVAAVPR</sequence>
<keyword evidence="4" id="KW-0472">Membrane</keyword>
<dbReference type="InterPro" id="IPR036890">
    <property type="entry name" value="HATPase_C_sf"/>
</dbReference>
<dbReference type="Pfam" id="PF07730">
    <property type="entry name" value="HisKA_3"/>
    <property type="match status" value="1"/>
</dbReference>
<feature type="transmembrane region" description="Helical" evidence="4">
    <location>
        <begin position="21"/>
        <end position="42"/>
    </location>
</feature>
<evidence type="ECO:0000259" key="5">
    <source>
        <dbReference type="Pfam" id="PF07730"/>
    </source>
</evidence>
<keyword evidence="7" id="KW-1185">Reference proteome</keyword>
<feature type="domain" description="Signal transduction histidine kinase subgroup 3 dimerisation and phosphoacceptor" evidence="5">
    <location>
        <begin position="426"/>
        <end position="484"/>
    </location>
</feature>